<dbReference type="AlphaFoldDB" id="A0AAQ3NB09"/>
<feature type="transmembrane region" description="Helical" evidence="1">
    <location>
        <begin position="29"/>
        <end position="49"/>
    </location>
</feature>
<reference evidence="2 3" key="1">
    <citation type="journal article" date="2023" name="Life. Sci Alliance">
        <title>Evolutionary insights into 3D genome organization and epigenetic landscape of Vigna mungo.</title>
        <authorList>
            <person name="Junaid A."/>
            <person name="Singh B."/>
            <person name="Bhatia S."/>
        </authorList>
    </citation>
    <scope>NUCLEOTIDE SEQUENCE [LARGE SCALE GENOMIC DNA]</scope>
    <source>
        <strain evidence="2">Urdbean</strain>
    </source>
</reference>
<keyword evidence="1" id="KW-1133">Transmembrane helix</keyword>
<evidence type="ECO:0000313" key="3">
    <source>
        <dbReference type="Proteomes" id="UP001374535"/>
    </source>
</evidence>
<gene>
    <name evidence="2" type="ORF">V8G54_019681</name>
</gene>
<evidence type="ECO:0000313" key="2">
    <source>
        <dbReference type="EMBL" id="WVZ06335.1"/>
    </source>
</evidence>
<keyword evidence="3" id="KW-1185">Reference proteome</keyword>
<keyword evidence="1" id="KW-0812">Transmembrane</keyword>
<sequence>MLNNLNGNYCGGFNSLFERFITSSNYNNFSLSFHFFFISLPSLYFTVNFSQFQKHLYLQIFRLFFFPPKFPTPFLLSKFRNHSSFLKSFSKSSHSLSSFLFFVLPFRSLRVFSFKLGFHKISSPTLLCNSRTAFRRHRFLHRLLL</sequence>
<keyword evidence="1" id="KW-0472">Membrane</keyword>
<organism evidence="2 3">
    <name type="scientific">Vigna mungo</name>
    <name type="common">Black gram</name>
    <name type="synonym">Phaseolus mungo</name>
    <dbReference type="NCBI Taxonomy" id="3915"/>
    <lineage>
        <taxon>Eukaryota</taxon>
        <taxon>Viridiplantae</taxon>
        <taxon>Streptophyta</taxon>
        <taxon>Embryophyta</taxon>
        <taxon>Tracheophyta</taxon>
        <taxon>Spermatophyta</taxon>
        <taxon>Magnoliopsida</taxon>
        <taxon>eudicotyledons</taxon>
        <taxon>Gunneridae</taxon>
        <taxon>Pentapetalae</taxon>
        <taxon>rosids</taxon>
        <taxon>fabids</taxon>
        <taxon>Fabales</taxon>
        <taxon>Fabaceae</taxon>
        <taxon>Papilionoideae</taxon>
        <taxon>50 kb inversion clade</taxon>
        <taxon>NPAAA clade</taxon>
        <taxon>indigoferoid/millettioid clade</taxon>
        <taxon>Phaseoleae</taxon>
        <taxon>Vigna</taxon>
    </lineage>
</organism>
<evidence type="ECO:0000256" key="1">
    <source>
        <dbReference type="SAM" id="Phobius"/>
    </source>
</evidence>
<proteinExistence type="predicted"/>
<dbReference type="Proteomes" id="UP001374535">
    <property type="component" value="Chromosome 6"/>
</dbReference>
<dbReference type="EMBL" id="CP144695">
    <property type="protein sequence ID" value="WVZ06335.1"/>
    <property type="molecule type" value="Genomic_DNA"/>
</dbReference>
<protein>
    <submittedName>
        <fullName evidence="2">Uncharacterized protein</fullName>
    </submittedName>
</protein>
<accession>A0AAQ3NB09</accession>
<name>A0AAQ3NB09_VIGMU</name>